<dbReference type="SUPFAM" id="SSF82199">
    <property type="entry name" value="SET domain"/>
    <property type="match status" value="1"/>
</dbReference>
<dbReference type="Gene3D" id="3.90.1410.10">
    <property type="entry name" value="set domain protein methyltransferase, domain 1"/>
    <property type="match status" value="1"/>
</dbReference>
<dbReference type="Proteomes" id="UP000011014">
    <property type="component" value="Unassembled WGS sequence"/>
</dbReference>
<name>E4YU33_OIKDI</name>
<reference evidence="1" key="1">
    <citation type="journal article" date="2010" name="Science">
        <title>Plasticity of animal genome architecture unmasked by rapid evolution of a pelagic tunicate.</title>
        <authorList>
            <person name="Denoeud F."/>
            <person name="Henriet S."/>
            <person name="Mungpakdee S."/>
            <person name="Aury J.M."/>
            <person name="Da Silva C."/>
            <person name="Brinkmann H."/>
            <person name="Mikhaleva J."/>
            <person name="Olsen L.C."/>
            <person name="Jubin C."/>
            <person name="Canestro C."/>
            <person name="Bouquet J.M."/>
            <person name="Danks G."/>
            <person name="Poulain J."/>
            <person name="Campsteijn C."/>
            <person name="Adamski M."/>
            <person name="Cross I."/>
            <person name="Yadetie F."/>
            <person name="Muffato M."/>
            <person name="Louis A."/>
            <person name="Butcher S."/>
            <person name="Tsagkogeorga G."/>
            <person name="Konrad A."/>
            <person name="Singh S."/>
            <person name="Jensen M.F."/>
            <person name="Cong E.H."/>
            <person name="Eikeseth-Otteraa H."/>
            <person name="Noel B."/>
            <person name="Anthouard V."/>
            <person name="Porcel B.M."/>
            <person name="Kachouri-Lafond R."/>
            <person name="Nishino A."/>
            <person name="Ugolini M."/>
            <person name="Chourrout P."/>
            <person name="Nishida H."/>
            <person name="Aasland R."/>
            <person name="Huzurbazar S."/>
            <person name="Westhof E."/>
            <person name="Delsuc F."/>
            <person name="Lehrach H."/>
            <person name="Reinhardt R."/>
            <person name="Weissenbach J."/>
            <person name="Roy S.W."/>
            <person name="Artiguenave F."/>
            <person name="Postlethwait J.H."/>
            <person name="Manak J.R."/>
            <person name="Thompson E.M."/>
            <person name="Jaillon O."/>
            <person name="Du Pasquier L."/>
            <person name="Boudinot P."/>
            <person name="Liberles D.A."/>
            <person name="Volff J.N."/>
            <person name="Philippe H."/>
            <person name="Lenhard B."/>
            <person name="Roest Crollius H."/>
            <person name="Wincker P."/>
            <person name="Chourrout D."/>
        </authorList>
    </citation>
    <scope>NUCLEOTIDE SEQUENCE [LARGE SCALE GENOMIC DNA]</scope>
</reference>
<dbReference type="PANTHER" id="PTHR13271">
    <property type="entry name" value="UNCHARACTERIZED PUTATIVE METHYLTRANSFERASE"/>
    <property type="match status" value="1"/>
</dbReference>
<accession>E4YU33</accession>
<dbReference type="InterPro" id="IPR050600">
    <property type="entry name" value="SETD3_SETD6_MTase"/>
</dbReference>
<dbReference type="CDD" id="cd10527">
    <property type="entry name" value="SET_LSMT"/>
    <property type="match status" value="1"/>
</dbReference>
<sequence>MLECVPRPKRIFKMIVPDALIRSRAETRPAPNNITRATFFNRDKLSFHNREAIVEEQLLTKPSILTKPFSVRIAVEKSKKKLRSEFAKMLELTDEAFQDKHATLRWDEYLWAAATFQTRHAHATKMFKHPSAISRSASDSAIFAPIVELFNHRPRAAVRSCFNQRRGTFEVVVQAPVKKGEQIFIEYLEDADVDSIFVDYGFVLDPVEASLRLDEKTIFETAAVLGYPNLKQLSRRAKELTDCSRWRVELHAVSQEAEAALLVYSCGHLDNVDELFQNHKNTAIFDLAAHKAAEPIFRNTFIPHHFLSATLTG</sequence>
<evidence type="ECO:0000313" key="1">
    <source>
        <dbReference type="EMBL" id="CBY38972.1"/>
    </source>
</evidence>
<dbReference type="GO" id="GO:0005634">
    <property type="term" value="C:nucleus"/>
    <property type="evidence" value="ECO:0007669"/>
    <property type="project" value="TreeGrafter"/>
</dbReference>
<dbReference type="InterPro" id="IPR046341">
    <property type="entry name" value="SET_dom_sf"/>
</dbReference>
<dbReference type="PANTHER" id="PTHR13271:SF34">
    <property type="entry name" value="N-LYSINE METHYLTRANSFERASE SETD6"/>
    <property type="match status" value="1"/>
</dbReference>
<protein>
    <submittedName>
        <fullName evidence="1">Uncharacterized protein</fullName>
    </submittedName>
</protein>
<gene>
    <name evidence="1" type="ORF">GSOID_T00019508001</name>
</gene>
<proteinExistence type="predicted"/>
<dbReference type="EMBL" id="FN655384">
    <property type="protein sequence ID" value="CBY38972.1"/>
    <property type="molecule type" value="Genomic_DNA"/>
</dbReference>
<dbReference type="AlphaFoldDB" id="E4YU33"/>
<dbReference type="GO" id="GO:0016279">
    <property type="term" value="F:protein-lysine N-methyltransferase activity"/>
    <property type="evidence" value="ECO:0007669"/>
    <property type="project" value="TreeGrafter"/>
</dbReference>
<organism evidence="1">
    <name type="scientific">Oikopleura dioica</name>
    <name type="common">Tunicate</name>
    <dbReference type="NCBI Taxonomy" id="34765"/>
    <lineage>
        <taxon>Eukaryota</taxon>
        <taxon>Metazoa</taxon>
        <taxon>Chordata</taxon>
        <taxon>Tunicata</taxon>
        <taxon>Appendicularia</taxon>
        <taxon>Copelata</taxon>
        <taxon>Oikopleuridae</taxon>
        <taxon>Oikopleura</taxon>
    </lineage>
</organism>